<name>A0A4R4ZZX8_9ACTN</name>
<sequence>MTGPATSPEIRVTAYVFERVFGSAPATVLRAPAALALLDGLSVALPWGAVVAAGRTGDGSTALYSMNHHTDRVTTPSDAPHWGREPIAALRAHSDPVPGVRLLVNRELPAETGLLTGAETYHATALALRRLHGPPAT</sequence>
<evidence type="ECO:0000313" key="1">
    <source>
        <dbReference type="EMBL" id="TDD64993.1"/>
    </source>
</evidence>
<evidence type="ECO:0000313" key="2">
    <source>
        <dbReference type="Proteomes" id="UP000294513"/>
    </source>
</evidence>
<organism evidence="1 2">
    <name type="scientific">Actinomadura rubrisoli</name>
    <dbReference type="NCBI Taxonomy" id="2530368"/>
    <lineage>
        <taxon>Bacteria</taxon>
        <taxon>Bacillati</taxon>
        <taxon>Actinomycetota</taxon>
        <taxon>Actinomycetes</taxon>
        <taxon>Streptosporangiales</taxon>
        <taxon>Thermomonosporaceae</taxon>
        <taxon>Actinomadura</taxon>
    </lineage>
</organism>
<accession>A0A4R4ZZX8</accession>
<dbReference type="InterPro" id="IPR020568">
    <property type="entry name" value="Ribosomal_Su5_D2-typ_SF"/>
</dbReference>
<dbReference type="AlphaFoldDB" id="A0A4R4ZZX8"/>
<gene>
    <name evidence="1" type="ORF">E1298_41825</name>
</gene>
<proteinExistence type="predicted"/>
<comment type="caution">
    <text evidence="1">The sequence shown here is derived from an EMBL/GenBank/DDBJ whole genome shotgun (WGS) entry which is preliminary data.</text>
</comment>
<protein>
    <submittedName>
        <fullName evidence="1">Uncharacterized protein</fullName>
    </submittedName>
</protein>
<keyword evidence="2" id="KW-1185">Reference proteome</keyword>
<dbReference type="EMBL" id="SMKU01000424">
    <property type="protein sequence ID" value="TDD64993.1"/>
    <property type="molecule type" value="Genomic_DNA"/>
</dbReference>
<dbReference type="Gene3D" id="3.30.230.10">
    <property type="match status" value="1"/>
</dbReference>
<dbReference type="SUPFAM" id="SSF54211">
    <property type="entry name" value="Ribosomal protein S5 domain 2-like"/>
    <property type="match status" value="1"/>
</dbReference>
<dbReference type="Proteomes" id="UP000294513">
    <property type="component" value="Unassembled WGS sequence"/>
</dbReference>
<feature type="non-terminal residue" evidence="1">
    <location>
        <position position="137"/>
    </location>
</feature>
<dbReference type="InterPro" id="IPR014721">
    <property type="entry name" value="Ribsml_uS5_D2-typ_fold_subgr"/>
</dbReference>
<reference evidence="1 2" key="1">
    <citation type="submission" date="2019-03" db="EMBL/GenBank/DDBJ databases">
        <title>Draft genome sequences of novel Actinobacteria.</title>
        <authorList>
            <person name="Sahin N."/>
            <person name="Ay H."/>
            <person name="Saygin H."/>
        </authorList>
    </citation>
    <scope>NUCLEOTIDE SEQUENCE [LARGE SCALE GENOMIC DNA]</scope>
    <source>
        <strain evidence="1 2">H3C3</strain>
    </source>
</reference>